<dbReference type="PANTHER" id="PTHR42194">
    <property type="entry name" value="UPF0276 PROTEIN HI_1600"/>
    <property type="match status" value="1"/>
</dbReference>
<dbReference type="NCBIfam" id="NF003818">
    <property type="entry name" value="PRK05409.1"/>
    <property type="match status" value="1"/>
</dbReference>
<accession>A0A2X0K9B5</accession>
<comment type="caution">
    <text evidence="1">The sequence shown here is derived from an EMBL/GenBank/DDBJ whole genome shotgun (WGS) entry which is preliminary data.</text>
</comment>
<dbReference type="AlphaFoldDB" id="A0A2X0K9B5"/>
<dbReference type="RefSeq" id="WP_111503010.1">
    <property type="nucleotide sequence ID" value="NZ_QKYN01000081.1"/>
</dbReference>
<dbReference type="InterPro" id="IPR036237">
    <property type="entry name" value="Xyl_isomerase-like_sf"/>
</dbReference>
<proteinExistence type="predicted"/>
<dbReference type="Pfam" id="PF05114">
    <property type="entry name" value="MbnB_TglH_ChrH"/>
    <property type="match status" value="1"/>
</dbReference>
<dbReference type="OrthoDB" id="9763101at2"/>
<dbReference type="Gene3D" id="3.20.20.150">
    <property type="entry name" value="Divalent-metal-dependent TIM barrel enzymes"/>
    <property type="match status" value="1"/>
</dbReference>
<dbReference type="InterPro" id="IPR007801">
    <property type="entry name" value="MbnB/TglH/ChrH"/>
</dbReference>
<protein>
    <submittedName>
        <fullName evidence="1">DUF692 domain-containing protein</fullName>
    </submittedName>
</protein>
<gene>
    <name evidence="1" type="ORF">DN069_20825</name>
</gene>
<reference evidence="1 2" key="1">
    <citation type="submission" date="2018-06" db="EMBL/GenBank/DDBJ databases">
        <title>Streptacidiphilus pinicola sp. nov., isolated from pine grove soil.</title>
        <authorList>
            <person name="Roh S.G."/>
            <person name="Park S."/>
            <person name="Kim M.-K."/>
            <person name="Yun B.-R."/>
            <person name="Park J."/>
            <person name="Kim M.J."/>
            <person name="Kim Y.S."/>
            <person name="Kim S.B."/>
        </authorList>
    </citation>
    <scope>NUCLEOTIDE SEQUENCE [LARGE SCALE GENOMIC DNA]</scope>
    <source>
        <strain evidence="1 2">MMS16-CNU450</strain>
    </source>
</reference>
<dbReference type="EMBL" id="QKYN01000081">
    <property type="protein sequence ID" value="RAG83700.1"/>
    <property type="molecule type" value="Genomic_DNA"/>
</dbReference>
<sequence>MSQQTPVIPAYGVGIGYRIPLAQEIDSHADALDVVELLAEQWFGNEKELSRVCETHRTVLHGVGLSVASAGGVSTRHLRDLRNLVDLTEATYVSEHLALTRVPGLDSGHLCPVPIDDESLRCCTRNVLRVQEDLGVPLALENITFSVGLSRDPIAGAEFLADLARATGCLILLDVANLYINSANHGFDVVCYLDRLPLDRVAQIHLAGGTVSPTGKLIDSHSEAIEQQVWDLSVEVARRTRPSAVIIEHDANFPALSELISEVDQARAIFFPAKVAGSV</sequence>
<dbReference type="Proteomes" id="UP000248889">
    <property type="component" value="Unassembled WGS sequence"/>
</dbReference>
<keyword evidence="2" id="KW-1185">Reference proteome</keyword>
<organism evidence="1 2">
    <name type="scientific">Streptacidiphilus pinicola</name>
    <dbReference type="NCBI Taxonomy" id="2219663"/>
    <lineage>
        <taxon>Bacteria</taxon>
        <taxon>Bacillati</taxon>
        <taxon>Actinomycetota</taxon>
        <taxon>Actinomycetes</taxon>
        <taxon>Kitasatosporales</taxon>
        <taxon>Streptomycetaceae</taxon>
        <taxon>Streptacidiphilus</taxon>
    </lineage>
</organism>
<name>A0A2X0K9B5_9ACTN</name>
<dbReference type="PANTHER" id="PTHR42194:SF1">
    <property type="entry name" value="UPF0276 PROTEIN HI_1600"/>
    <property type="match status" value="1"/>
</dbReference>
<evidence type="ECO:0000313" key="2">
    <source>
        <dbReference type="Proteomes" id="UP000248889"/>
    </source>
</evidence>
<dbReference type="SUPFAM" id="SSF51658">
    <property type="entry name" value="Xylose isomerase-like"/>
    <property type="match status" value="1"/>
</dbReference>
<evidence type="ECO:0000313" key="1">
    <source>
        <dbReference type="EMBL" id="RAG83700.1"/>
    </source>
</evidence>